<gene>
    <name evidence="2" type="ORF">PF021_03060</name>
</gene>
<dbReference type="InterPro" id="IPR000055">
    <property type="entry name" value="Restrct_endonuc_typeI_TRD"/>
</dbReference>
<keyword evidence="2" id="KW-0540">Nuclease</keyword>
<dbReference type="RefSeq" id="WP_271021003.1">
    <property type="nucleotide sequence ID" value="NZ_JAQHXR010000001.1"/>
</dbReference>
<dbReference type="GO" id="GO:0016787">
    <property type="term" value="F:hydrolase activity"/>
    <property type="evidence" value="ECO:0007669"/>
    <property type="project" value="UniProtKB-KW"/>
</dbReference>
<name>A0ABT4VF42_9HELI</name>
<dbReference type="Pfam" id="PF01420">
    <property type="entry name" value="Methylase_S"/>
    <property type="match status" value="1"/>
</dbReference>
<protein>
    <submittedName>
        <fullName evidence="2">Restriction endonuclease subunit S</fullName>
        <ecNumber evidence="2">3.1.21.-</ecNumber>
    </submittedName>
</protein>
<reference evidence="2 3" key="1">
    <citation type="submission" date="2023-01" db="EMBL/GenBank/DDBJ databases">
        <title>Description of Helicobacter ibis sp. nov. isolated from faecal droppings of black-faced ibis (Theristicus melanopis).</title>
        <authorList>
            <person name="Lopez-Cantillo M."/>
            <person name="Vidal-Veuthey B."/>
            <person name="Mella A."/>
            <person name="De La Haba R."/>
            <person name="Collado L."/>
        </authorList>
    </citation>
    <scope>NUCLEOTIDE SEQUENCE [LARGE SCALE GENOMIC DNA]</scope>
    <source>
        <strain evidence="2 3">A82</strain>
    </source>
</reference>
<proteinExistence type="predicted"/>
<keyword evidence="3" id="KW-1185">Reference proteome</keyword>
<keyword evidence="2" id="KW-0255">Endonuclease</keyword>
<evidence type="ECO:0000259" key="1">
    <source>
        <dbReference type="Pfam" id="PF01420"/>
    </source>
</evidence>
<feature type="domain" description="Type I restriction modification DNA specificity" evidence="1">
    <location>
        <begin position="5"/>
        <end position="130"/>
    </location>
</feature>
<organism evidence="2 3">
    <name type="scientific">Helicobacter ibis</name>
    <dbReference type="NCBI Taxonomy" id="2962633"/>
    <lineage>
        <taxon>Bacteria</taxon>
        <taxon>Pseudomonadati</taxon>
        <taxon>Campylobacterota</taxon>
        <taxon>Epsilonproteobacteria</taxon>
        <taxon>Campylobacterales</taxon>
        <taxon>Helicobacteraceae</taxon>
        <taxon>Helicobacter</taxon>
    </lineage>
</organism>
<sequence length="161" mass="18102">MQKTHLNNKGEIVISSGETNLGIIGKTDVKAKIFEKNTLTCDMFGNVYYRSFPYKMVTHARVFNLKAKFNINDKIGLYLVGIFSFIKFKFSYSSMASWNKIKNEVITLPADSKGNLAFDFMESYIVELEAYLRATGLSNYTLTKKEKEILNTLDSSCGGGG</sequence>
<evidence type="ECO:0000313" key="3">
    <source>
        <dbReference type="Proteomes" id="UP001210261"/>
    </source>
</evidence>
<dbReference type="EMBL" id="JAQHXR010000001">
    <property type="protein sequence ID" value="MDA3968651.1"/>
    <property type="molecule type" value="Genomic_DNA"/>
</dbReference>
<accession>A0ABT4VF42</accession>
<dbReference type="GO" id="GO:0004519">
    <property type="term" value="F:endonuclease activity"/>
    <property type="evidence" value="ECO:0007669"/>
    <property type="project" value="UniProtKB-KW"/>
</dbReference>
<evidence type="ECO:0000313" key="2">
    <source>
        <dbReference type="EMBL" id="MDA3968651.1"/>
    </source>
</evidence>
<dbReference type="EC" id="3.1.21.-" evidence="2"/>
<dbReference type="Proteomes" id="UP001210261">
    <property type="component" value="Unassembled WGS sequence"/>
</dbReference>
<comment type="caution">
    <text evidence="2">The sequence shown here is derived from an EMBL/GenBank/DDBJ whole genome shotgun (WGS) entry which is preliminary data.</text>
</comment>
<keyword evidence="2" id="KW-0378">Hydrolase</keyword>